<dbReference type="AlphaFoldDB" id="A0AAW2LJX9"/>
<gene>
    <name evidence="1" type="ORF">Sangu_2027700</name>
</gene>
<accession>A0AAW2LJX9</accession>
<reference evidence="1" key="1">
    <citation type="submission" date="2020-06" db="EMBL/GenBank/DDBJ databases">
        <authorList>
            <person name="Li T."/>
            <person name="Hu X."/>
            <person name="Zhang T."/>
            <person name="Song X."/>
            <person name="Zhang H."/>
            <person name="Dai N."/>
            <person name="Sheng W."/>
            <person name="Hou X."/>
            <person name="Wei L."/>
        </authorList>
    </citation>
    <scope>NUCLEOTIDE SEQUENCE</scope>
    <source>
        <strain evidence="1">G01</strain>
        <tissue evidence="1">Leaf</tissue>
    </source>
</reference>
<evidence type="ECO:0000313" key="1">
    <source>
        <dbReference type="EMBL" id="KAL0318715.1"/>
    </source>
</evidence>
<name>A0AAW2LJX9_9LAMI</name>
<reference evidence="1" key="2">
    <citation type="journal article" date="2024" name="Plant">
        <title>Genomic evolution and insights into agronomic trait innovations of Sesamum species.</title>
        <authorList>
            <person name="Miao H."/>
            <person name="Wang L."/>
            <person name="Qu L."/>
            <person name="Liu H."/>
            <person name="Sun Y."/>
            <person name="Le M."/>
            <person name="Wang Q."/>
            <person name="Wei S."/>
            <person name="Zheng Y."/>
            <person name="Lin W."/>
            <person name="Duan Y."/>
            <person name="Cao H."/>
            <person name="Xiong S."/>
            <person name="Wang X."/>
            <person name="Wei L."/>
            <person name="Li C."/>
            <person name="Ma Q."/>
            <person name="Ju M."/>
            <person name="Zhao R."/>
            <person name="Li G."/>
            <person name="Mu C."/>
            <person name="Tian Q."/>
            <person name="Mei H."/>
            <person name="Zhang T."/>
            <person name="Gao T."/>
            <person name="Zhang H."/>
        </authorList>
    </citation>
    <scope>NUCLEOTIDE SEQUENCE</scope>
    <source>
        <strain evidence="1">G01</strain>
    </source>
</reference>
<sequence length="55" mass="6119">MVPRNELEDLFELGLSHLFLINLSHSQIPTQAALNLKGGRPNLIFWLGDPACCSK</sequence>
<comment type="caution">
    <text evidence="1">The sequence shown here is derived from an EMBL/GenBank/DDBJ whole genome shotgun (WGS) entry which is preliminary data.</text>
</comment>
<proteinExistence type="predicted"/>
<protein>
    <submittedName>
        <fullName evidence="1">Uncharacterized protein</fullName>
    </submittedName>
</protein>
<organism evidence="1">
    <name type="scientific">Sesamum angustifolium</name>
    <dbReference type="NCBI Taxonomy" id="2727405"/>
    <lineage>
        <taxon>Eukaryota</taxon>
        <taxon>Viridiplantae</taxon>
        <taxon>Streptophyta</taxon>
        <taxon>Embryophyta</taxon>
        <taxon>Tracheophyta</taxon>
        <taxon>Spermatophyta</taxon>
        <taxon>Magnoliopsida</taxon>
        <taxon>eudicotyledons</taxon>
        <taxon>Gunneridae</taxon>
        <taxon>Pentapetalae</taxon>
        <taxon>asterids</taxon>
        <taxon>lamiids</taxon>
        <taxon>Lamiales</taxon>
        <taxon>Pedaliaceae</taxon>
        <taxon>Sesamum</taxon>
    </lineage>
</organism>
<dbReference type="EMBL" id="JACGWK010000013">
    <property type="protein sequence ID" value="KAL0318715.1"/>
    <property type="molecule type" value="Genomic_DNA"/>
</dbReference>